<gene>
    <name evidence="1" type="ORF">CG405_08315</name>
</gene>
<organism evidence="1 2">
    <name type="scientific">Gardnerella vaginalis</name>
    <dbReference type="NCBI Taxonomy" id="2702"/>
    <lineage>
        <taxon>Bacteria</taxon>
        <taxon>Bacillati</taxon>
        <taxon>Actinomycetota</taxon>
        <taxon>Actinomycetes</taxon>
        <taxon>Bifidobacteriales</taxon>
        <taxon>Bifidobacteriaceae</taxon>
        <taxon>Gardnerella</taxon>
    </lineage>
</organism>
<evidence type="ECO:0000313" key="2">
    <source>
        <dbReference type="Proteomes" id="UP000258379"/>
    </source>
</evidence>
<proteinExistence type="predicted"/>
<comment type="caution">
    <text evidence="1">The sequence shown here is derived from an EMBL/GenBank/DDBJ whole genome shotgun (WGS) entry which is preliminary data.</text>
</comment>
<dbReference type="EMBL" id="NNRU01000008">
    <property type="protein sequence ID" value="RFT26828.1"/>
    <property type="molecule type" value="Genomic_DNA"/>
</dbReference>
<sequence>MENLKLFKIYSDIEEYIDSFNNIRQNFTDKVPVFVDEGRKDLLDSIKRFSDGNFERIPIFKCEAGIILSEELEFYKNSDLLCNQWLYTVGEKKVLDNLVLIGLYKDFSQDKALKILEYCKNNNIEVYLLIGRDLSSLSWMIGKQFFTLTNSELRKAIFSHKKMNEFCEKDFNWEFFDIRRLEREDIKRILTREQWSELVFHGHGKEDHLNLADFTLHGFNKALPQKEKFAPSWGHEGQSFFKDEKKAIRIRSINVEKIFLLSCSNFPFYDSRLYDSRFNLTLDAIDGMSRNIVASIGVQSVDNPELYEILVDSDSTNIGRRLHNKLDDVQPFVSIVNIGIPKSSKLFKTAEKYNNTARLTKISGMVLSRLSAFTSSGLLSVDHSIRKLSNNVLSDYMKMTRRGTYGTTEKKYLDFEQNLINRVNPISKKMAEIMIQNQSDELFEFDRYNIFRSTMDKNSIFPKKCCCGSSGVECCYIPETENLFDIKSFYCYRCGDKYTSMIGMPEVEFTCDNYDKERLKIKYKIVITPQNKGDVYLGVQLPTYVEKSSNLSAELKRIRFKNIATKVIEGDVCFEEDTLLQSYYLKLFIVQNGGIAISRCFFNLVNDCEEK</sequence>
<dbReference type="AlphaFoldDB" id="A0A3E2C4Y6"/>
<accession>A0A3E2C4Y6</accession>
<name>A0A3E2C4Y6_GARVA</name>
<reference evidence="1 2" key="1">
    <citation type="submission" date="2017-07" db="EMBL/GenBank/DDBJ databases">
        <title>A comparative genomics approach to explaining the enigmatic role of Gardnerella vaginalis in the vaginal microbiome.</title>
        <authorList>
            <person name="Vancuren S.J."/>
            <person name="Hill J.E."/>
        </authorList>
    </citation>
    <scope>NUCLEOTIDE SEQUENCE [LARGE SCALE GENOMIC DNA]</scope>
    <source>
        <strain evidence="1 2">WP023</strain>
    </source>
</reference>
<protein>
    <submittedName>
        <fullName evidence="1">Uncharacterized protein</fullName>
    </submittedName>
</protein>
<dbReference type="Proteomes" id="UP000258379">
    <property type="component" value="Unassembled WGS sequence"/>
</dbReference>
<evidence type="ECO:0000313" key="1">
    <source>
        <dbReference type="EMBL" id="RFT26828.1"/>
    </source>
</evidence>